<dbReference type="InterPro" id="IPR032675">
    <property type="entry name" value="LRR_dom_sf"/>
</dbReference>
<dbReference type="AlphaFoldDB" id="A0A151Z8H6"/>
<evidence type="ECO:0000313" key="2">
    <source>
        <dbReference type="Proteomes" id="UP000076078"/>
    </source>
</evidence>
<name>A0A151Z8H6_TIELA</name>
<protein>
    <submittedName>
        <fullName evidence="1">Uncharacterized protein</fullName>
    </submittedName>
</protein>
<accession>A0A151Z8H6</accession>
<keyword evidence="2" id="KW-1185">Reference proteome</keyword>
<evidence type="ECO:0000313" key="1">
    <source>
        <dbReference type="EMBL" id="KYQ90252.1"/>
    </source>
</evidence>
<dbReference type="Proteomes" id="UP000076078">
    <property type="component" value="Unassembled WGS sequence"/>
</dbReference>
<dbReference type="InParanoid" id="A0A151Z8H6"/>
<gene>
    <name evidence="1" type="ORF">DLAC_08855</name>
</gene>
<reference evidence="1 2" key="1">
    <citation type="submission" date="2015-12" db="EMBL/GenBank/DDBJ databases">
        <title>Dictyostelia acquired genes for synthesis and detection of signals that induce cell-type specialization by lateral gene transfer from prokaryotes.</title>
        <authorList>
            <person name="Gloeckner G."/>
            <person name="Schaap P."/>
        </authorList>
    </citation>
    <scope>NUCLEOTIDE SEQUENCE [LARGE SCALE GENOMIC DNA]</scope>
    <source>
        <strain evidence="1 2">TK</strain>
    </source>
</reference>
<dbReference type="EMBL" id="LODT01000037">
    <property type="protein sequence ID" value="KYQ90252.1"/>
    <property type="molecule type" value="Genomic_DNA"/>
</dbReference>
<proteinExistence type="predicted"/>
<sequence>MIIILPQIIINKIIREILDDEWLPFNYKLEIGRVCKSIFRLVSLGYCTEFQYRTPKEPNFLNRLIDHLENPNCIIKNLKTLKMLNPTPSLKKEVNIEKPSIERLRSHMVNLEHLEISYPNLYSDYDLMIVNKRTFPNLKKLVLFAHVEIPIEDFPDTIQDLTIKTLRRQNYVPYLLKILDTVKPNVTRISLFLYNMSEEIRDRLADYMSNYKIGQLKQLNISALSAVDYKPICISHLPTIENLAFFHFLVNDGSLDMVNQCKNLSNLSFYIHTESHFTKLMELLNQKSTLTELNLKFRSDIILSPQSSSWPKLEYLQHLNIGQCSYQIAEEFLKCTADPNSPLQSLKLKGCNTPTKQLKKYMEINKSLRRLSFEIYPGEKSLTELSNTISNHPSLNILNVSIIDFIQNSKFTLFDHLTESQSLLYLNIKIVQKSPQHITSNILSYLNFLPSHPKPKLPFLLFSKTNYYNNSFHYLKVQLWSDKFQNTISIDNSNNNSKLISKVLESYYKLK</sequence>
<organism evidence="1 2">
    <name type="scientific">Tieghemostelium lacteum</name>
    <name type="common">Slime mold</name>
    <name type="synonym">Dictyostelium lacteum</name>
    <dbReference type="NCBI Taxonomy" id="361077"/>
    <lineage>
        <taxon>Eukaryota</taxon>
        <taxon>Amoebozoa</taxon>
        <taxon>Evosea</taxon>
        <taxon>Eumycetozoa</taxon>
        <taxon>Dictyostelia</taxon>
        <taxon>Dictyosteliales</taxon>
        <taxon>Raperosteliaceae</taxon>
        <taxon>Tieghemostelium</taxon>
    </lineage>
</organism>
<comment type="caution">
    <text evidence="1">The sequence shown here is derived from an EMBL/GenBank/DDBJ whole genome shotgun (WGS) entry which is preliminary data.</text>
</comment>
<dbReference type="Gene3D" id="3.80.10.10">
    <property type="entry name" value="Ribonuclease Inhibitor"/>
    <property type="match status" value="1"/>
</dbReference>
<dbReference type="SUPFAM" id="SSF52047">
    <property type="entry name" value="RNI-like"/>
    <property type="match status" value="1"/>
</dbReference>